<dbReference type="Gene3D" id="3.40.50.2300">
    <property type="match status" value="1"/>
</dbReference>
<dbReference type="GO" id="GO:0000160">
    <property type="term" value="P:phosphorelay signal transduction system"/>
    <property type="evidence" value="ECO:0007669"/>
    <property type="project" value="InterPro"/>
</dbReference>
<dbReference type="PANTHER" id="PTHR44591:SF3">
    <property type="entry name" value="RESPONSE REGULATORY DOMAIN-CONTAINING PROTEIN"/>
    <property type="match status" value="1"/>
</dbReference>
<protein>
    <submittedName>
        <fullName evidence="4">Adenylate cyclase 2</fullName>
        <ecNumber evidence="4">4.6.1.1</ecNumber>
    </submittedName>
</protein>
<accession>A0A2S9YL92</accession>
<reference evidence="4 5" key="1">
    <citation type="submission" date="2018-03" db="EMBL/GenBank/DDBJ databases">
        <title>Draft Genome Sequences of the Obligatory Marine Myxobacteria Enhygromyxa salina SWB005.</title>
        <authorList>
            <person name="Poehlein A."/>
            <person name="Moghaddam J.A."/>
            <person name="Harms H."/>
            <person name="Alanjari M."/>
            <person name="Koenig G.M."/>
            <person name="Daniel R."/>
            <person name="Schaeberle T.F."/>
        </authorList>
    </citation>
    <scope>NUCLEOTIDE SEQUENCE [LARGE SCALE GENOMIC DNA]</scope>
    <source>
        <strain evidence="4 5">SWB005</strain>
    </source>
</reference>
<dbReference type="EMBL" id="PVNK01000005">
    <property type="protein sequence ID" value="PRQ05869.1"/>
    <property type="molecule type" value="Genomic_DNA"/>
</dbReference>
<evidence type="ECO:0000256" key="2">
    <source>
        <dbReference type="PROSITE-ProRule" id="PRU00169"/>
    </source>
</evidence>
<evidence type="ECO:0000256" key="1">
    <source>
        <dbReference type="ARBA" id="ARBA00022553"/>
    </source>
</evidence>
<keyword evidence="1 2" id="KW-0597">Phosphoprotein</keyword>
<dbReference type="AlphaFoldDB" id="A0A2S9YL92"/>
<name>A0A2S9YL92_9BACT</name>
<dbReference type="CDD" id="cd00156">
    <property type="entry name" value="REC"/>
    <property type="match status" value="1"/>
</dbReference>
<dbReference type="RefSeq" id="WP_181197132.1">
    <property type="nucleotide sequence ID" value="NZ_PVNK01000005.1"/>
</dbReference>
<evidence type="ECO:0000259" key="3">
    <source>
        <dbReference type="PROSITE" id="PS50110"/>
    </source>
</evidence>
<keyword evidence="5" id="KW-1185">Reference proteome</keyword>
<dbReference type="InterPro" id="IPR050595">
    <property type="entry name" value="Bact_response_regulator"/>
</dbReference>
<sequence>MTPKRGSVLIVDDSPIVLEIVREILEERGFEVETTDAPLECTELVEKIRPDVLVLDIGMPELDGPSLLSIIRRNHIHDCPVLLYSDCSRPELIQTIRASGADGGAVKNPGCTELLSVLESLLPAF</sequence>
<dbReference type="PROSITE" id="PS50110">
    <property type="entry name" value="RESPONSE_REGULATORY"/>
    <property type="match status" value="1"/>
</dbReference>
<gene>
    <name evidence="4" type="primary">cyaB_1</name>
    <name evidence="4" type="ORF">ENSA5_01900</name>
</gene>
<dbReference type="SMART" id="SM00448">
    <property type="entry name" value="REC"/>
    <property type="match status" value="1"/>
</dbReference>
<feature type="domain" description="Response regulatory" evidence="3">
    <location>
        <begin position="7"/>
        <end position="122"/>
    </location>
</feature>
<dbReference type="EC" id="4.6.1.1" evidence="4"/>
<evidence type="ECO:0000313" key="5">
    <source>
        <dbReference type="Proteomes" id="UP000237968"/>
    </source>
</evidence>
<dbReference type="InterPro" id="IPR011006">
    <property type="entry name" value="CheY-like_superfamily"/>
</dbReference>
<feature type="modified residue" description="4-aspartylphosphate" evidence="2">
    <location>
        <position position="56"/>
    </location>
</feature>
<dbReference type="PANTHER" id="PTHR44591">
    <property type="entry name" value="STRESS RESPONSE REGULATOR PROTEIN 1"/>
    <property type="match status" value="1"/>
</dbReference>
<proteinExistence type="predicted"/>
<dbReference type="InterPro" id="IPR001789">
    <property type="entry name" value="Sig_transdc_resp-reg_receiver"/>
</dbReference>
<comment type="caution">
    <text evidence="4">The sequence shown here is derived from an EMBL/GenBank/DDBJ whole genome shotgun (WGS) entry which is preliminary data.</text>
</comment>
<organism evidence="4 5">
    <name type="scientific">Enhygromyxa salina</name>
    <dbReference type="NCBI Taxonomy" id="215803"/>
    <lineage>
        <taxon>Bacteria</taxon>
        <taxon>Pseudomonadati</taxon>
        <taxon>Myxococcota</taxon>
        <taxon>Polyangia</taxon>
        <taxon>Nannocystales</taxon>
        <taxon>Nannocystaceae</taxon>
        <taxon>Enhygromyxa</taxon>
    </lineage>
</organism>
<dbReference type="SUPFAM" id="SSF52172">
    <property type="entry name" value="CheY-like"/>
    <property type="match status" value="1"/>
</dbReference>
<dbReference type="Proteomes" id="UP000237968">
    <property type="component" value="Unassembled WGS sequence"/>
</dbReference>
<dbReference type="Pfam" id="PF00072">
    <property type="entry name" value="Response_reg"/>
    <property type="match status" value="1"/>
</dbReference>
<dbReference type="GO" id="GO:0004016">
    <property type="term" value="F:adenylate cyclase activity"/>
    <property type="evidence" value="ECO:0007669"/>
    <property type="project" value="UniProtKB-EC"/>
</dbReference>
<evidence type="ECO:0000313" key="4">
    <source>
        <dbReference type="EMBL" id="PRQ05869.1"/>
    </source>
</evidence>
<keyword evidence="4" id="KW-0456">Lyase</keyword>